<dbReference type="RefSeq" id="WP_157748290.1">
    <property type="nucleotide sequence ID" value="NZ_LT607750.1"/>
</dbReference>
<dbReference type="EMBL" id="LT607750">
    <property type="protein sequence ID" value="SCG73794.1"/>
    <property type="molecule type" value="Genomic_DNA"/>
</dbReference>
<evidence type="ECO:0000313" key="1">
    <source>
        <dbReference type="EMBL" id="SCG73794.1"/>
    </source>
</evidence>
<dbReference type="Proteomes" id="UP000198217">
    <property type="component" value="Chromosome I"/>
</dbReference>
<evidence type="ECO:0000313" key="2">
    <source>
        <dbReference type="Proteomes" id="UP000198217"/>
    </source>
</evidence>
<sequence length="99" mass="11108">MLTYYVVYRTEAKTEPAGIFVMDVATGAAVLWNHRSRGWSYDPALVVRFLDDPRNVDRYEAVDRVTLQGLTETVTGSPLPDERALKTMLEEGQGSHHAP</sequence>
<organism evidence="1 2">
    <name type="scientific">Micromonospora echinaurantiaca</name>
    <dbReference type="NCBI Taxonomy" id="47857"/>
    <lineage>
        <taxon>Bacteria</taxon>
        <taxon>Bacillati</taxon>
        <taxon>Actinomycetota</taxon>
        <taxon>Actinomycetes</taxon>
        <taxon>Micromonosporales</taxon>
        <taxon>Micromonosporaceae</taxon>
        <taxon>Micromonospora</taxon>
    </lineage>
</organism>
<gene>
    <name evidence="1" type="ORF">GA0070609_4901</name>
</gene>
<dbReference type="AlphaFoldDB" id="A0A1C5JT97"/>
<protein>
    <submittedName>
        <fullName evidence="1">Uncharacterized protein</fullName>
    </submittedName>
</protein>
<name>A0A1C5JT97_9ACTN</name>
<reference evidence="1 2" key="1">
    <citation type="submission" date="2016-06" db="EMBL/GenBank/DDBJ databases">
        <authorList>
            <person name="Kjaerup R.B."/>
            <person name="Dalgaard T.S."/>
            <person name="Juul-Madsen H.R."/>
        </authorList>
    </citation>
    <scope>NUCLEOTIDE SEQUENCE [LARGE SCALE GENOMIC DNA]</scope>
    <source>
        <strain evidence="1 2">DSM 43904</strain>
    </source>
</reference>
<accession>A0A1C5JT97</accession>
<proteinExistence type="predicted"/>
<keyword evidence="2" id="KW-1185">Reference proteome</keyword>